<accession>A0A7W0HJZ7</accession>
<feature type="domain" description="Cyclic nucleotide-binding" evidence="1">
    <location>
        <begin position="139"/>
        <end position="249"/>
    </location>
</feature>
<dbReference type="InterPro" id="IPR025497">
    <property type="entry name" value="PatA-like_N"/>
</dbReference>
<dbReference type="InterPro" id="IPR000595">
    <property type="entry name" value="cNMP-bd_dom"/>
</dbReference>
<dbReference type="Pfam" id="PF00027">
    <property type="entry name" value="cNMP_binding"/>
    <property type="match status" value="1"/>
</dbReference>
<dbReference type="Proteomes" id="UP000525298">
    <property type="component" value="Unassembled WGS sequence"/>
</dbReference>
<evidence type="ECO:0000313" key="2">
    <source>
        <dbReference type="EMBL" id="MBA2880712.1"/>
    </source>
</evidence>
<dbReference type="PROSITE" id="PS50042">
    <property type="entry name" value="CNMP_BINDING_3"/>
    <property type="match status" value="2"/>
</dbReference>
<gene>
    <name evidence="2" type="ORF">HNR65_001030</name>
</gene>
<protein>
    <submittedName>
        <fullName evidence="2">CRP-like cAMP-binding protein</fullName>
    </submittedName>
</protein>
<dbReference type="Gene3D" id="2.60.120.10">
    <property type="entry name" value="Jelly Rolls"/>
    <property type="match status" value="2"/>
</dbReference>
<dbReference type="InterPro" id="IPR014710">
    <property type="entry name" value="RmlC-like_jellyroll"/>
</dbReference>
<evidence type="ECO:0000259" key="1">
    <source>
        <dbReference type="PROSITE" id="PS50042"/>
    </source>
</evidence>
<dbReference type="PANTHER" id="PTHR36304:SF4">
    <property type="entry name" value="DUF4388 DOMAIN-CONTAINING PROTEIN"/>
    <property type="match status" value="1"/>
</dbReference>
<keyword evidence="3" id="KW-1185">Reference proteome</keyword>
<dbReference type="RefSeq" id="WP_181550372.1">
    <property type="nucleotide sequence ID" value="NZ_JACDUS010000002.1"/>
</dbReference>
<evidence type="ECO:0000313" key="3">
    <source>
        <dbReference type="Proteomes" id="UP000525298"/>
    </source>
</evidence>
<comment type="caution">
    <text evidence="2">The sequence shown here is derived from an EMBL/GenBank/DDBJ whole genome shotgun (WGS) entry which is preliminary data.</text>
</comment>
<dbReference type="Pfam" id="PF14332">
    <property type="entry name" value="DUF4388"/>
    <property type="match status" value="1"/>
</dbReference>
<sequence>MESNVVLKGSLAFLGLAELLQQLGGGGSTGILKISSSWSGVPGYIYLKNGNPVDAEYGKITGLEALNGFFGWRKAHFEFMEEDVNRDPVIKKSRMELILDGLRLVDEGVIPIMGENDSDSHKSRSGPDQLPVLNGPVVDYVYVVDEEIFQDGDEIVIQNRFGNWFWVILEGTVEVVRITENGKAPILRMTEGAFIGSIVSFLRDGNVRSASIYAVGRVQLGVVDSELIAREYSSLSEMFQNILISMDKRMKQLTDVCTALVLKHSPPLSGKPGGKRFIDKKQNEHKIFFITRGQAFVYVKMKKKYIHLLTLGVGDLIGRIPFLNAAHEPYSAHVYVSDDIAVQPIEASVVEQEYEALSSTLKNMIQNMTNSISVTTGRIFDLIRSAGQSDDAD</sequence>
<feature type="domain" description="Cyclic nucleotide-binding" evidence="1">
    <location>
        <begin position="252"/>
        <end position="371"/>
    </location>
</feature>
<name>A0A7W0HJZ7_9BACT</name>
<dbReference type="AlphaFoldDB" id="A0A7W0HJZ7"/>
<proteinExistence type="predicted"/>
<organism evidence="2 3">
    <name type="scientific">Desulfosalsimonas propionicica</name>
    <dbReference type="NCBI Taxonomy" id="332175"/>
    <lineage>
        <taxon>Bacteria</taxon>
        <taxon>Pseudomonadati</taxon>
        <taxon>Thermodesulfobacteriota</taxon>
        <taxon>Desulfobacteria</taxon>
        <taxon>Desulfobacterales</taxon>
        <taxon>Desulfosalsimonadaceae</taxon>
        <taxon>Desulfosalsimonas</taxon>
    </lineage>
</organism>
<dbReference type="PANTHER" id="PTHR36304">
    <property type="entry name" value="DOMAIN GTPASE-ACTIVATING PROTEIN, PUTATIVE-RELATED-RELATED"/>
    <property type="match status" value="1"/>
</dbReference>
<dbReference type="EMBL" id="JACDUS010000002">
    <property type="protein sequence ID" value="MBA2880712.1"/>
    <property type="molecule type" value="Genomic_DNA"/>
</dbReference>
<reference evidence="2 3" key="1">
    <citation type="submission" date="2020-07" db="EMBL/GenBank/DDBJ databases">
        <title>Genomic Encyclopedia of Type Strains, Phase IV (KMG-IV): sequencing the most valuable type-strain genomes for metagenomic binning, comparative biology and taxonomic classification.</title>
        <authorList>
            <person name="Goeker M."/>
        </authorList>
    </citation>
    <scope>NUCLEOTIDE SEQUENCE [LARGE SCALE GENOMIC DNA]</scope>
    <source>
        <strain evidence="2 3">DSM 17721</strain>
    </source>
</reference>
<dbReference type="InterPro" id="IPR018490">
    <property type="entry name" value="cNMP-bd_dom_sf"/>
</dbReference>
<dbReference type="CDD" id="cd00038">
    <property type="entry name" value="CAP_ED"/>
    <property type="match status" value="1"/>
</dbReference>
<dbReference type="SUPFAM" id="SSF51206">
    <property type="entry name" value="cAMP-binding domain-like"/>
    <property type="match status" value="2"/>
</dbReference>